<organism evidence="1 2">
    <name type="scientific">Thermothelomyces thermophilus (strain ATCC 42464 / BCRC 31852 / DSM 1799)</name>
    <name type="common">Sporotrichum thermophile</name>
    <dbReference type="NCBI Taxonomy" id="573729"/>
    <lineage>
        <taxon>Eukaryota</taxon>
        <taxon>Fungi</taxon>
        <taxon>Dikarya</taxon>
        <taxon>Ascomycota</taxon>
        <taxon>Pezizomycotina</taxon>
        <taxon>Sordariomycetes</taxon>
        <taxon>Sordariomycetidae</taxon>
        <taxon>Sordariales</taxon>
        <taxon>Chaetomiaceae</taxon>
        <taxon>Thermothelomyces</taxon>
    </lineage>
</organism>
<accession>G2Q8T7</accession>
<reference evidence="1 2" key="1">
    <citation type="journal article" date="2011" name="Nat. Biotechnol.">
        <title>Comparative genomic analysis of the thermophilic biomass-degrading fungi Myceliophthora thermophila and Thielavia terrestris.</title>
        <authorList>
            <person name="Berka R.M."/>
            <person name="Grigoriev I.V."/>
            <person name="Otillar R."/>
            <person name="Salamov A."/>
            <person name="Grimwood J."/>
            <person name="Reid I."/>
            <person name="Ishmael N."/>
            <person name="John T."/>
            <person name="Darmond C."/>
            <person name="Moisan M.-C."/>
            <person name="Henrissat B."/>
            <person name="Coutinho P.M."/>
            <person name="Lombard V."/>
            <person name="Natvig D.O."/>
            <person name="Lindquist E."/>
            <person name="Schmutz J."/>
            <person name="Lucas S."/>
            <person name="Harris P."/>
            <person name="Powlowski J."/>
            <person name="Bellemare A."/>
            <person name="Taylor D."/>
            <person name="Butler G."/>
            <person name="de Vries R.P."/>
            <person name="Allijn I.E."/>
            <person name="van den Brink J."/>
            <person name="Ushinsky S."/>
            <person name="Storms R."/>
            <person name="Powell A.J."/>
            <person name="Paulsen I.T."/>
            <person name="Elbourne L.D.H."/>
            <person name="Baker S.E."/>
            <person name="Magnuson J."/>
            <person name="LaBoissiere S."/>
            <person name="Clutterbuck A.J."/>
            <person name="Martinez D."/>
            <person name="Wogulis M."/>
            <person name="de Leon A.L."/>
            <person name="Rey M.W."/>
            <person name="Tsang A."/>
        </authorList>
    </citation>
    <scope>NUCLEOTIDE SEQUENCE [LARGE SCALE GENOMIC DNA]</scope>
    <source>
        <strain evidence="2">ATCC 42464 / BCRC 31852 / DSM 1799</strain>
    </source>
</reference>
<gene>
    <name evidence="1" type="ORF">MYCTH_93007</name>
</gene>
<dbReference type="Proteomes" id="UP000007322">
    <property type="component" value="Chromosome 2"/>
</dbReference>
<evidence type="ECO:0000313" key="2">
    <source>
        <dbReference type="Proteomes" id="UP000007322"/>
    </source>
</evidence>
<dbReference type="VEuPathDB" id="FungiDB:MYCTH_93007"/>
<evidence type="ECO:0000313" key="1">
    <source>
        <dbReference type="EMBL" id="AEO56282.1"/>
    </source>
</evidence>
<keyword evidence="2" id="KW-1185">Reference proteome</keyword>
<dbReference type="HOGENOM" id="CLU_131682_0_0_1"/>
<protein>
    <submittedName>
        <fullName evidence="1">Uncharacterized protein</fullName>
    </submittedName>
</protein>
<dbReference type="EMBL" id="CP003003">
    <property type="protein sequence ID" value="AEO56282.1"/>
    <property type="molecule type" value="Genomic_DNA"/>
</dbReference>
<dbReference type="GeneID" id="11510332"/>
<name>G2Q8T7_THET4</name>
<sequence length="174" mass="19163">MRPVRVVLSVYLYKNINLSFSIKKIIGYYDTSTALTSPAYHKTANQGAYYAILTPKFSTLAAFAPTLAASSRRSNNDFALVTTTAAPNTPTRCVDTNATFIAYVLGTLLPASYARTSVSVRPVPMLIDFGCSYTYYSSLPAERVTYLVRNCNDPTLAAITIILEEEDKEEDITE</sequence>
<dbReference type="KEGG" id="mtm:MYCTH_93007"/>
<dbReference type="InParanoid" id="G2Q8T7"/>
<dbReference type="RefSeq" id="XP_003661527.1">
    <property type="nucleotide sequence ID" value="XM_003661479.1"/>
</dbReference>
<proteinExistence type="predicted"/>
<dbReference type="AlphaFoldDB" id="G2Q8T7"/>